<dbReference type="RefSeq" id="WP_182366854.1">
    <property type="nucleotide sequence ID" value="NZ_JACGCU010000018.1"/>
</dbReference>
<evidence type="ECO:0000313" key="2">
    <source>
        <dbReference type="Proteomes" id="UP000556620"/>
    </source>
</evidence>
<evidence type="ECO:0000313" key="1">
    <source>
        <dbReference type="EMBL" id="MBA6060013.1"/>
    </source>
</evidence>
<dbReference type="EMBL" id="JACGCU010000018">
    <property type="protein sequence ID" value="MBA6060013.1"/>
    <property type="molecule type" value="Genomic_DNA"/>
</dbReference>
<gene>
    <name evidence="1" type="ORF">H4C44_12585</name>
</gene>
<dbReference type="Proteomes" id="UP000556620">
    <property type="component" value="Unassembled WGS sequence"/>
</dbReference>
<name>A0A7W2JJF8_9PSED</name>
<proteinExistence type="predicted"/>
<accession>A0A7W2JJF8</accession>
<protein>
    <submittedName>
        <fullName evidence="1">Uncharacterized protein</fullName>
    </submittedName>
</protein>
<organism evidence="1 2">
    <name type="scientific">Pseudomonas juntendi</name>
    <dbReference type="NCBI Taxonomy" id="2666183"/>
    <lineage>
        <taxon>Bacteria</taxon>
        <taxon>Pseudomonadati</taxon>
        <taxon>Pseudomonadota</taxon>
        <taxon>Gammaproteobacteria</taxon>
        <taxon>Pseudomonadales</taxon>
        <taxon>Pseudomonadaceae</taxon>
        <taxon>Pseudomonas</taxon>
    </lineage>
</organism>
<comment type="caution">
    <text evidence="1">The sequence shown here is derived from an EMBL/GenBank/DDBJ whole genome shotgun (WGS) entry which is preliminary data.</text>
</comment>
<dbReference type="AlphaFoldDB" id="A0A7W2JJF8"/>
<sequence>MINSKNWKAQHDRMPPGARVRVAGTVTVANPGVDPVLVKRDGQPGTLALDLELKSEGGSFIQVLCDKEVHFEMPTGAEAIASVEIFHEGALHAEIDEILITA</sequence>
<reference evidence="1 2" key="1">
    <citation type="submission" date="2020-07" db="EMBL/GenBank/DDBJ databases">
        <title>Diversity of carbapenemase encoding genes among Pseudomonas putida group clinical isolates in a tertiary Brazilian hospital.</title>
        <authorList>
            <person name="Alberto-Lei F."/>
            <person name="Nodari C.S."/>
            <person name="Streling A.P."/>
            <person name="Paulino J.T."/>
            <person name="Bessa-Neto F.O."/>
            <person name="Cayo R."/>
            <person name="Gales A.C."/>
        </authorList>
    </citation>
    <scope>NUCLEOTIDE SEQUENCE [LARGE SCALE GENOMIC DNA]</scope>
    <source>
        <strain evidence="1 2">14535</strain>
    </source>
</reference>